<evidence type="ECO:0000313" key="2">
    <source>
        <dbReference type="Proteomes" id="UP000075578"/>
    </source>
</evidence>
<gene>
    <name evidence="1" type="ORF">AMQ74_01815</name>
</gene>
<dbReference type="EMBL" id="LNGD01000205">
    <property type="protein sequence ID" value="KYC46476.1"/>
    <property type="molecule type" value="Genomic_DNA"/>
</dbReference>
<accession>A0A150IN63</accession>
<protein>
    <submittedName>
        <fullName evidence="1">Uncharacterized protein</fullName>
    </submittedName>
</protein>
<sequence length="72" mass="8232">MKKNDKRFIAGKGMQVAKNLCEMCARKDPTENKCEAFPLGIPQEILSMEFIHTKPFPGDHEVIFLSKNRPLI</sequence>
<dbReference type="Proteomes" id="UP000075578">
    <property type="component" value="Unassembled WGS sequence"/>
</dbReference>
<name>A0A150IN63_9EURY</name>
<evidence type="ECO:0000313" key="1">
    <source>
        <dbReference type="EMBL" id="KYC46476.1"/>
    </source>
</evidence>
<organism evidence="1 2">
    <name type="scientific">Candidatus Methanofastidiosum methylothiophilum</name>
    <dbReference type="NCBI Taxonomy" id="1705564"/>
    <lineage>
        <taxon>Archaea</taxon>
        <taxon>Methanobacteriati</taxon>
        <taxon>Methanobacteriota</taxon>
        <taxon>Stenosarchaea group</taxon>
        <taxon>Candidatus Methanofastidiosia</taxon>
        <taxon>Candidatus Methanofastidiosales</taxon>
        <taxon>Candidatus Methanofastidiosaceae</taxon>
        <taxon>Candidatus Methanofastidiosum</taxon>
    </lineage>
</organism>
<comment type="caution">
    <text evidence="1">The sequence shown here is derived from an EMBL/GenBank/DDBJ whole genome shotgun (WGS) entry which is preliminary data.</text>
</comment>
<reference evidence="1 2" key="1">
    <citation type="journal article" date="2016" name="ISME J.">
        <title>Chasing the elusive Euryarchaeota class WSA2: genomes reveal a uniquely fastidious methyl-reducing methanogen.</title>
        <authorList>
            <person name="Nobu M.K."/>
            <person name="Narihiro T."/>
            <person name="Kuroda K."/>
            <person name="Mei R."/>
            <person name="Liu W.T."/>
        </authorList>
    </citation>
    <scope>NUCLEOTIDE SEQUENCE [LARGE SCALE GENOMIC DNA]</scope>
    <source>
        <strain evidence="1">U1lsi0528_Bin089</strain>
    </source>
</reference>
<proteinExistence type="predicted"/>
<dbReference type="AlphaFoldDB" id="A0A150IN63"/>